<keyword evidence="4" id="KW-1185">Reference proteome</keyword>
<evidence type="ECO:0000313" key="3">
    <source>
        <dbReference type="EMBL" id="KPJ17559.1"/>
    </source>
</evidence>
<sequence length="1138" mass="131394">METDPPSEPPDPGATPSRKRQADDGTVSSSSKKSLSDPSQANPSIGNLYIHPSFAEGLKSYANDDKGPFVVQFGVEFETNFLGFSEDKSSLSHVFTSSDRRKRYYTNLVAVYVREGISGTAQQISMKFSINVERSVEEHNQKVQQGGTQFEWGWQLTPVDAQLPIDHFFVQTGPQIQFANNIGGLQNTGQLVDATGLNYNTGIPYQIYQNPENHTQTIQGVSSEAPLDIFLLNQQFPITFAQTQQNKVASDSTQYINEQNTNSYTHTGYKIQTDHTTTENNPTSNHFSTTASYKDNDNENNAIITPIVQVFKDHNCTNDDIKEKEQSNILDDKITTYENINENFGAKEQRPLYKGAADFKIETRSNTNNEGYYYYSREITPTTRNYYNDQEGISKLVASTQDLISNDDLLTINHSAEKQVYIDEYIKPYNPRTGESLSNQNRQNQITLKAKINNIEKNSIPNSNTNNQILLNNYESKFASPIVVQDSSNDDYKEQILDTLVSTMTPFIQNGYEITSITKNENKNAYLPHYFNEETVYVTPRPIGQKYLAPITVALRLLNSNNTDIFNTIEDHDTSDSEFVEEKVKIPSKERTIVEIQESIPLDITHINEVEVHQYLEEGRSNYPLNEDRYLHNTFKDQQRNQEQNIQEISHEYAKKNIEIYNANSNFANEVQNNDERNEELESSENVKAQITVKYNNYKENQQNNTNNEIFFGKRNNRKVIQPIIVEKEVLVPQYIDRYIEKQIPNSESKANHVPVVIPVPYEKIVEKPIEVTKYINKPYPVQVRQPYPVPIKVPYPVEQKVYVDRPVHVPYPVEKVVEKEVIRNVPVPTPVAVPIKVQVPVEKPVIVPIPVEKPYPVPIEKPVEKIVEKEIRVPYPVEKKVLYPVPYEKTVHVPVEKIVEKPVHINVPVPIPVHIIKHYPVDRIVEKKVPYPVEKVVEKVVEKPTIVTKYIDRPYPNENPYNLEKRTENEMPYGFQTYSIDNSKAEESQNVPQYFQNQYQNLEQNKPEKSPYFNQLQGYLKENQEQFTYAVPIQTTQWGSLYASTYKYINMKPNQPKNNQIYNKYFTNNQNIYYGPPPLQKYNNYWENNNYNSIKSNRFERQPKITNLRIEYGFKPPLIPSIEIDLDGRPINKETDK</sequence>
<dbReference type="PANTHER" id="PTHR47771:SF13">
    <property type="entry name" value="HDC01644"/>
    <property type="match status" value="1"/>
</dbReference>
<protein>
    <submittedName>
        <fullName evidence="3">Zinc finger protein 512B</fullName>
    </submittedName>
</protein>
<proteinExistence type="predicted"/>
<feature type="coiled-coil region" evidence="1">
    <location>
        <begin position="664"/>
        <end position="701"/>
    </location>
</feature>
<accession>A0A0N1PIS5</accession>
<dbReference type="PANTHER" id="PTHR47771">
    <property type="entry name" value="LD27203P-RELATED"/>
    <property type="match status" value="1"/>
</dbReference>
<organism evidence="3 4">
    <name type="scientific">Papilio machaon</name>
    <name type="common">Old World swallowtail butterfly</name>
    <dbReference type="NCBI Taxonomy" id="76193"/>
    <lineage>
        <taxon>Eukaryota</taxon>
        <taxon>Metazoa</taxon>
        <taxon>Ecdysozoa</taxon>
        <taxon>Arthropoda</taxon>
        <taxon>Hexapoda</taxon>
        <taxon>Insecta</taxon>
        <taxon>Pterygota</taxon>
        <taxon>Neoptera</taxon>
        <taxon>Endopterygota</taxon>
        <taxon>Lepidoptera</taxon>
        <taxon>Glossata</taxon>
        <taxon>Ditrysia</taxon>
        <taxon>Papilionoidea</taxon>
        <taxon>Papilionidae</taxon>
        <taxon>Papilioninae</taxon>
        <taxon>Papilio</taxon>
    </lineage>
</organism>
<dbReference type="EMBL" id="KQ460129">
    <property type="protein sequence ID" value="KPJ17559.1"/>
    <property type="molecule type" value="Genomic_DNA"/>
</dbReference>
<evidence type="ECO:0000256" key="2">
    <source>
        <dbReference type="SAM" id="MobiDB-lite"/>
    </source>
</evidence>
<evidence type="ECO:0000256" key="1">
    <source>
        <dbReference type="SAM" id="Coils"/>
    </source>
</evidence>
<reference evidence="3 4" key="1">
    <citation type="journal article" date="2015" name="Nat. Commun.">
        <title>Outbred genome sequencing and CRISPR/Cas9 gene editing in butterflies.</title>
        <authorList>
            <person name="Li X."/>
            <person name="Fan D."/>
            <person name="Zhang W."/>
            <person name="Liu G."/>
            <person name="Zhang L."/>
            <person name="Zhao L."/>
            <person name="Fang X."/>
            <person name="Chen L."/>
            <person name="Dong Y."/>
            <person name="Chen Y."/>
            <person name="Ding Y."/>
            <person name="Zhao R."/>
            <person name="Feng M."/>
            <person name="Zhu Y."/>
            <person name="Feng Y."/>
            <person name="Jiang X."/>
            <person name="Zhu D."/>
            <person name="Xiang H."/>
            <person name="Feng X."/>
            <person name="Li S."/>
            <person name="Wang J."/>
            <person name="Zhang G."/>
            <person name="Kronforst M.R."/>
            <person name="Wang W."/>
        </authorList>
    </citation>
    <scope>NUCLEOTIDE SEQUENCE [LARGE SCALE GENOMIC DNA]</scope>
    <source>
        <strain evidence="3">Ya'a_city_454_Pm</strain>
        <tissue evidence="3">Whole body</tissue>
    </source>
</reference>
<dbReference type="InParanoid" id="A0A0N1PIS5"/>
<name>A0A0N1PIS5_PAPMA</name>
<feature type="region of interest" description="Disordered" evidence="2">
    <location>
        <begin position="1"/>
        <end position="43"/>
    </location>
</feature>
<dbReference type="AlphaFoldDB" id="A0A0N1PIS5"/>
<evidence type="ECO:0000313" key="4">
    <source>
        <dbReference type="Proteomes" id="UP000053240"/>
    </source>
</evidence>
<dbReference type="STRING" id="76193.A0A0N1PIS5"/>
<keyword evidence="1" id="KW-0175">Coiled coil</keyword>
<dbReference type="Proteomes" id="UP000053240">
    <property type="component" value="Unassembled WGS sequence"/>
</dbReference>
<feature type="compositionally biased region" description="Pro residues" evidence="2">
    <location>
        <begin position="1"/>
        <end position="13"/>
    </location>
</feature>
<gene>
    <name evidence="3" type="ORF">RR48_03520</name>
</gene>